<dbReference type="NCBIfam" id="TIGR00449">
    <property type="entry name" value="tgt_general"/>
    <property type="match status" value="1"/>
</dbReference>
<dbReference type="InterPro" id="IPR004803">
    <property type="entry name" value="TGT"/>
</dbReference>
<reference evidence="6" key="2">
    <citation type="journal article" date="2021" name="PeerJ">
        <title>Extensive microbial diversity within the chicken gut microbiome revealed by metagenomics and culture.</title>
        <authorList>
            <person name="Gilroy R."/>
            <person name="Ravi A."/>
            <person name="Getino M."/>
            <person name="Pursley I."/>
            <person name="Horton D.L."/>
            <person name="Alikhan N.F."/>
            <person name="Baker D."/>
            <person name="Gharbi K."/>
            <person name="Hall N."/>
            <person name="Watson M."/>
            <person name="Adriaenssens E.M."/>
            <person name="Foster-Nyarko E."/>
            <person name="Jarju S."/>
            <person name="Secka A."/>
            <person name="Antonio M."/>
            <person name="Oren A."/>
            <person name="Chaudhuri R.R."/>
            <person name="La Ragione R."/>
            <person name="Hildebrand F."/>
            <person name="Pallen M.J."/>
        </authorList>
    </citation>
    <scope>NUCLEOTIDE SEQUENCE</scope>
    <source>
        <strain evidence="6">35461</strain>
    </source>
</reference>
<comment type="caution">
    <text evidence="6">The sequence shown here is derived from an EMBL/GenBank/DDBJ whole genome shotgun (WGS) entry which is preliminary data.</text>
</comment>
<dbReference type="GO" id="GO:0046872">
    <property type="term" value="F:metal ion binding"/>
    <property type="evidence" value="ECO:0007669"/>
    <property type="project" value="UniProtKB-KW"/>
</dbReference>
<feature type="binding site" evidence="4">
    <location>
        <position position="315"/>
    </location>
    <ligand>
        <name>Zn(2+)</name>
        <dbReference type="ChEBI" id="CHEBI:29105"/>
    </ligand>
</feature>
<comment type="cofactor">
    <cofactor evidence="4">
        <name>Zn(2+)</name>
        <dbReference type="ChEBI" id="CHEBI:29105"/>
    </cofactor>
    <text evidence="4">Binds 1 zinc ion per subunit.</text>
</comment>
<dbReference type="EC" id="2.4.2.29" evidence="4"/>
<comment type="catalytic activity">
    <reaction evidence="4">
        <text>7-aminomethyl-7-carbaguanine + guanosine(34) in tRNA = 7-aminomethyl-7-carbaguanosine(34) in tRNA + guanine</text>
        <dbReference type="Rhea" id="RHEA:24104"/>
        <dbReference type="Rhea" id="RHEA-COMP:10341"/>
        <dbReference type="Rhea" id="RHEA-COMP:10342"/>
        <dbReference type="ChEBI" id="CHEBI:16235"/>
        <dbReference type="ChEBI" id="CHEBI:58703"/>
        <dbReference type="ChEBI" id="CHEBI:74269"/>
        <dbReference type="ChEBI" id="CHEBI:82833"/>
        <dbReference type="EC" id="2.4.2.29"/>
    </reaction>
</comment>
<evidence type="ECO:0000256" key="1">
    <source>
        <dbReference type="ARBA" id="ARBA00022676"/>
    </source>
</evidence>
<proteinExistence type="inferred from homology"/>
<feature type="active site" description="Proton acceptor" evidence="4">
    <location>
        <position position="96"/>
    </location>
</feature>
<dbReference type="SUPFAM" id="SSF51713">
    <property type="entry name" value="tRNA-guanine transglycosylase"/>
    <property type="match status" value="1"/>
</dbReference>
<dbReference type="PANTHER" id="PTHR46499">
    <property type="entry name" value="QUEUINE TRNA-RIBOSYLTRANSFERASE"/>
    <property type="match status" value="1"/>
</dbReference>
<dbReference type="InterPro" id="IPR002616">
    <property type="entry name" value="tRNA_ribo_trans-like"/>
</dbReference>
<name>A0A9D1T3K9_9BACT</name>
<evidence type="ECO:0000313" key="7">
    <source>
        <dbReference type="Proteomes" id="UP000886845"/>
    </source>
</evidence>
<feature type="active site" description="Nucleophile" evidence="4">
    <location>
        <position position="272"/>
    </location>
</feature>
<feature type="binding site" evidence="4">
    <location>
        <position position="312"/>
    </location>
    <ligand>
        <name>Zn(2+)</name>
        <dbReference type="ChEBI" id="CHEBI:29105"/>
    </ligand>
</feature>
<evidence type="ECO:0000313" key="6">
    <source>
        <dbReference type="EMBL" id="HIV09839.1"/>
    </source>
</evidence>
<feature type="binding site" evidence="4">
    <location>
        <position position="310"/>
    </location>
    <ligand>
        <name>Zn(2+)</name>
        <dbReference type="ChEBI" id="CHEBI:29105"/>
    </ligand>
</feature>
<evidence type="ECO:0000256" key="2">
    <source>
        <dbReference type="ARBA" id="ARBA00022679"/>
    </source>
</evidence>
<dbReference type="NCBIfam" id="TIGR00430">
    <property type="entry name" value="Q_tRNA_tgt"/>
    <property type="match status" value="1"/>
</dbReference>
<dbReference type="GO" id="GO:0005829">
    <property type="term" value="C:cytosol"/>
    <property type="evidence" value="ECO:0007669"/>
    <property type="project" value="TreeGrafter"/>
</dbReference>
<reference evidence="6" key="1">
    <citation type="submission" date="2020-10" db="EMBL/GenBank/DDBJ databases">
        <authorList>
            <person name="Gilroy R."/>
        </authorList>
    </citation>
    <scope>NUCLEOTIDE SEQUENCE</scope>
    <source>
        <strain evidence="6">35461</strain>
    </source>
</reference>
<feature type="binding site" evidence="4">
    <location>
        <position position="192"/>
    </location>
    <ligand>
        <name>substrate</name>
    </ligand>
</feature>
<comment type="caution">
    <text evidence="4">Lacks conserved residue(s) required for the propagation of feature annotation.</text>
</comment>
<feature type="binding site" evidence="4">
    <location>
        <begin position="96"/>
        <end position="100"/>
    </location>
    <ligand>
        <name>substrate</name>
    </ligand>
</feature>
<evidence type="ECO:0000259" key="5">
    <source>
        <dbReference type="Pfam" id="PF01702"/>
    </source>
</evidence>
<accession>A0A9D1T3K9</accession>
<dbReference type="InterPro" id="IPR036511">
    <property type="entry name" value="TGT-like_sf"/>
</dbReference>
<comment type="similarity">
    <text evidence="4">Belongs to the queuine tRNA-ribosyltransferase family.</text>
</comment>
<dbReference type="InterPro" id="IPR050076">
    <property type="entry name" value="ArchSynthase1/Queuine_TRR"/>
</dbReference>
<evidence type="ECO:0000256" key="4">
    <source>
        <dbReference type="HAMAP-Rule" id="MF_00168"/>
    </source>
</evidence>
<feature type="domain" description="tRNA-guanine(15) transglycosylase-like" evidence="5">
    <location>
        <begin position="17"/>
        <end position="372"/>
    </location>
</feature>
<comment type="subunit">
    <text evidence="4">Homodimer. Within each dimer, one monomer is responsible for RNA recognition and catalysis, while the other monomer binds to the replacement base PreQ1.</text>
</comment>
<evidence type="ECO:0000256" key="3">
    <source>
        <dbReference type="ARBA" id="ARBA00022694"/>
    </source>
</evidence>
<sequence>MPPKTGTYEILHEDAKSGARLGRLWTRHGPVDTPVFMPVGTQATVKTLGAEDLERLGASIILGNTYHLMLRPGMDIMERLGGLHAFQGWRGPILTDSGGFQVFSLSSLRKITEEGVSFQSHIDGRRLFMGPKESMAIQRTLGSDIAMLFDECIPYPATHDYAAKSVEQTLRWARVCLEQERAEGQLYFGIVQGSEYADLRAHCARELAAMEQDGLDGFAVGGVSVGEPEPFILKGIADSLPNMPRHRPRYVMGLGDLWQMTEAVGMGCDMFDCVIPTRNARNGSAFTLDGPYPVKAGAWKDSPLPIEPGCDCPACTRHTRGYVRHLLNASEMLGYRLLTLHNIHCYLRFMRLMRQAIANDCFLEFRAEAHARLRERPKRGTY</sequence>
<dbReference type="GO" id="GO:0008616">
    <property type="term" value="P:tRNA queuosine(34) biosynthetic process"/>
    <property type="evidence" value="ECO:0007669"/>
    <property type="project" value="UniProtKB-UniRule"/>
</dbReference>
<organism evidence="6 7">
    <name type="scientific">Candidatus Spyradenecus faecavium</name>
    <dbReference type="NCBI Taxonomy" id="2840947"/>
    <lineage>
        <taxon>Bacteria</taxon>
        <taxon>Pseudomonadati</taxon>
        <taxon>Lentisphaerota</taxon>
        <taxon>Lentisphaeria</taxon>
        <taxon>Lentisphaerales</taxon>
        <taxon>Lentisphaeraceae</taxon>
        <taxon>Lentisphaeraceae incertae sedis</taxon>
        <taxon>Candidatus Spyradenecus</taxon>
    </lineage>
</organism>
<dbReference type="HAMAP" id="MF_00168">
    <property type="entry name" value="Q_tRNA_Tgt"/>
    <property type="match status" value="1"/>
</dbReference>
<feature type="binding site" evidence="4">
    <location>
        <position position="222"/>
    </location>
    <ligand>
        <name>substrate</name>
    </ligand>
</feature>
<feature type="binding site" evidence="4">
    <location>
        <position position="150"/>
    </location>
    <ligand>
        <name>substrate</name>
    </ligand>
</feature>
<keyword evidence="2 4" id="KW-0808">Transferase</keyword>
<dbReference type="PANTHER" id="PTHR46499:SF1">
    <property type="entry name" value="QUEUINE TRNA-RIBOSYLTRANSFERASE"/>
    <property type="match status" value="1"/>
</dbReference>
<feature type="binding site" evidence="4">
    <location>
        <position position="341"/>
    </location>
    <ligand>
        <name>Zn(2+)</name>
        <dbReference type="ChEBI" id="CHEBI:29105"/>
    </ligand>
</feature>
<dbReference type="Pfam" id="PF01702">
    <property type="entry name" value="TGT"/>
    <property type="match status" value="1"/>
</dbReference>
<keyword evidence="4" id="KW-0862">Zinc</keyword>
<dbReference type="Gene3D" id="3.20.20.105">
    <property type="entry name" value="Queuine tRNA-ribosyltransferase-like"/>
    <property type="match status" value="1"/>
</dbReference>
<dbReference type="Proteomes" id="UP000886845">
    <property type="component" value="Unassembled WGS sequence"/>
</dbReference>
<comment type="pathway">
    <text evidence="4">tRNA modification; tRNA-queuosine biosynthesis.</text>
</comment>
<keyword evidence="4" id="KW-0479">Metal-binding</keyword>
<dbReference type="EMBL" id="DVOR01000225">
    <property type="protein sequence ID" value="HIV09839.1"/>
    <property type="molecule type" value="Genomic_DNA"/>
</dbReference>
<gene>
    <name evidence="4 6" type="primary">tgt</name>
    <name evidence="6" type="ORF">IAC79_06985</name>
</gene>
<dbReference type="AlphaFoldDB" id="A0A9D1T3K9"/>
<feature type="region of interest" description="RNA binding; important for wobble base 34 recognition" evidence="4">
    <location>
        <begin position="277"/>
        <end position="281"/>
    </location>
</feature>
<keyword evidence="4" id="KW-0671">Queuosine biosynthesis</keyword>
<keyword evidence="3 4" id="KW-0819">tRNA processing</keyword>
<comment type="function">
    <text evidence="4">Catalyzes the base-exchange of a guanine (G) residue with the queuine precursor 7-aminomethyl-7-deazaguanine (PreQ1) at position 34 (anticodon wobble position) in tRNAs with GU(N) anticodons (tRNA-Asp, -Asn, -His and -Tyr). Catalysis occurs through a double-displacement mechanism. The nucleophile active site attacks the C1' of nucleotide 34 to detach the guanine base from the RNA, forming a covalent enzyme-RNA intermediate. The proton acceptor active site deprotonates the incoming PreQ1, allowing a nucleophilic attack on the C1' of the ribose to form the product. After dissociation, two additional enzymatic reactions on the tRNA convert PreQ1 to queuine (Q), resulting in the hypermodified nucleoside queuosine (7-(((4,5-cis-dihydroxy-2-cyclopenten-1-yl)amino)methyl)-7-deazaguanosine).</text>
</comment>
<keyword evidence="1 4" id="KW-0328">Glycosyltransferase</keyword>
<dbReference type="GO" id="GO:0008479">
    <property type="term" value="F:tRNA-guanosine(34) queuine transglycosylase activity"/>
    <property type="evidence" value="ECO:0007669"/>
    <property type="project" value="UniProtKB-UniRule"/>
</dbReference>
<protein>
    <recommendedName>
        <fullName evidence="4">Queuine tRNA-ribosyltransferase</fullName>
        <ecNumber evidence="4">2.4.2.29</ecNumber>
    </recommendedName>
    <alternativeName>
        <fullName evidence="4">Guanine insertion enzyme</fullName>
    </alternativeName>
    <alternativeName>
        <fullName evidence="4">tRNA-guanine transglycosylase</fullName>
    </alternativeName>
</protein>